<evidence type="ECO:0000256" key="8">
    <source>
        <dbReference type="ARBA" id="ARBA00023136"/>
    </source>
</evidence>
<dbReference type="InterPro" id="IPR002347">
    <property type="entry name" value="SDR_fam"/>
</dbReference>
<accession>A0A3S3PK72</accession>
<dbReference type="InterPro" id="IPR036291">
    <property type="entry name" value="NAD(P)-bd_dom_sf"/>
</dbReference>
<keyword evidence="8 13" id="KW-0472">Membrane</keyword>
<evidence type="ECO:0000256" key="13">
    <source>
        <dbReference type="SAM" id="Phobius"/>
    </source>
</evidence>
<dbReference type="Proteomes" id="UP000285301">
    <property type="component" value="Unassembled WGS sequence"/>
</dbReference>
<dbReference type="GO" id="GO:0005811">
    <property type="term" value="C:lipid droplet"/>
    <property type="evidence" value="ECO:0007669"/>
    <property type="project" value="TreeGrafter"/>
</dbReference>
<dbReference type="PROSITE" id="PS00061">
    <property type="entry name" value="ADH_SHORT"/>
    <property type="match status" value="1"/>
</dbReference>
<evidence type="ECO:0000256" key="7">
    <source>
        <dbReference type="ARBA" id="ARBA00023098"/>
    </source>
</evidence>
<dbReference type="PANTHER" id="PTHR24322:SF746">
    <property type="entry name" value="SHORT CHAIN DEHYDROGENASE_REDUCTASE FAMILY 16C MEMBER 5"/>
    <property type="match status" value="1"/>
</dbReference>
<reference evidence="15" key="2">
    <citation type="submission" date="2018-11" db="EMBL/GenBank/DDBJ databases">
        <title>Trombidioid mite genomics.</title>
        <authorList>
            <person name="Dong X."/>
        </authorList>
    </citation>
    <scope>NUCLEOTIDE SEQUENCE</scope>
    <source>
        <strain evidence="15">UoL-WK</strain>
    </source>
</reference>
<dbReference type="PRINTS" id="PR00081">
    <property type="entry name" value="GDHRDH"/>
</dbReference>
<proteinExistence type="inferred from homology"/>
<evidence type="ECO:0000256" key="11">
    <source>
        <dbReference type="ARBA" id="ARBA00082544"/>
    </source>
</evidence>
<comment type="caution">
    <text evidence="15">The sequence shown here is derived from an EMBL/GenBank/DDBJ whole genome shotgun (WGS) entry which is preliminary data.</text>
</comment>
<evidence type="ECO:0000256" key="10">
    <source>
        <dbReference type="ARBA" id="ARBA00068717"/>
    </source>
</evidence>
<keyword evidence="7" id="KW-0443">Lipid metabolism</keyword>
<evidence type="ECO:0000313" key="17">
    <source>
        <dbReference type="EMBL" id="RWS07228.1"/>
    </source>
</evidence>
<dbReference type="PANTHER" id="PTHR24322">
    <property type="entry name" value="PKSB"/>
    <property type="match status" value="1"/>
</dbReference>
<evidence type="ECO:0000256" key="2">
    <source>
        <dbReference type="ARBA" id="ARBA00006484"/>
    </source>
</evidence>
<evidence type="ECO:0000313" key="14">
    <source>
        <dbReference type="EMBL" id="RWS02963.1"/>
    </source>
</evidence>
<dbReference type="EMBL" id="NCKU01003666">
    <property type="protein sequence ID" value="RWS07105.1"/>
    <property type="molecule type" value="Genomic_DNA"/>
</dbReference>
<dbReference type="Gene3D" id="3.40.50.720">
    <property type="entry name" value="NAD(P)-binding Rossmann-like Domain"/>
    <property type="match status" value="1"/>
</dbReference>
<keyword evidence="19" id="KW-1185">Reference proteome</keyword>
<dbReference type="EMBL" id="NCKU01007015">
    <property type="protein sequence ID" value="RWS02964.1"/>
    <property type="molecule type" value="Genomic_DNA"/>
</dbReference>
<comment type="similarity">
    <text evidence="2 12">Belongs to the short-chain dehydrogenases/reductases (SDR) family.</text>
</comment>
<comment type="function">
    <text evidence="9">Catalyzes the reduction of all-trans-retinal to all-trans-retinol in the presence of NADPH.</text>
</comment>
<keyword evidence="6" id="KW-0560">Oxidoreductase</keyword>
<evidence type="ECO:0000256" key="3">
    <source>
        <dbReference type="ARBA" id="ARBA00022692"/>
    </source>
</evidence>
<dbReference type="EMBL" id="NCKU01003154">
    <property type="protein sequence ID" value="RWS08065.1"/>
    <property type="molecule type" value="Genomic_DNA"/>
</dbReference>
<feature type="transmembrane region" description="Helical" evidence="13">
    <location>
        <begin position="6"/>
        <end position="28"/>
    </location>
</feature>
<organism evidence="15 19">
    <name type="scientific">Dinothrombium tinctorium</name>
    <dbReference type="NCBI Taxonomy" id="1965070"/>
    <lineage>
        <taxon>Eukaryota</taxon>
        <taxon>Metazoa</taxon>
        <taxon>Ecdysozoa</taxon>
        <taxon>Arthropoda</taxon>
        <taxon>Chelicerata</taxon>
        <taxon>Arachnida</taxon>
        <taxon>Acari</taxon>
        <taxon>Acariformes</taxon>
        <taxon>Trombidiformes</taxon>
        <taxon>Prostigmata</taxon>
        <taxon>Anystina</taxon>
        <taxon>Parasitengona</taxon>
        <taxon>Trombidioidea</taxon>
        <taxon>Trombidiidae</taxon>
        <taxon>Dinothrombium</taxon>
    </lineage>
</organism>
<dbReference type="EMBL" id="NCKU01007016">
    <property type="protein sequence ID" value="RWS02963.1"/>
    <property type="molecule type" value="Genomic_DNA"/>
</dbReference>
<sequence>MRQKLTKLSLAVISITYNWLVGIVCVFLPKSYRYKNVKNEIVLITGGGSGIGQQMAVRFAALGAKVVIWDINERGMRQTNALVKKQFPTANVFCYCCDVSKYENVYEMAKKVKQDVGIVTILINNAGMVNGKLLKDLDEKAIIRTMDVNFLAHFWTCKAFLPDMMATNHGHIVTIGSIAGLTGAPRMSDYSASKHATIGFEESLRYELKAEGYTGIHSTIVCPYFINTGMFHGARSDVLPFIDTDFVVDKIISAILINQEVLFIPKFMYFLYVLKSIMPSRALYALFKSLGGEYSMNNFVGRNQCNENGRGI</sequence>
<dbReference type="GO" id="GO:0016020">
    <property type="term" value="C:membrane"/>
    <property type="evidence" value="ECO:0007669"/>
    <property type="project" value="UniProtKB-SubCell"/>
</dbReference>
<dbReference type="PRINTS" id="PR00080">
    <property type="entry name" value="SDRFAMILY"/>
</dbReference>
<keyword evidence="3 13" id="KW-0812">Transmembrane</keyword>
<dbReference type="FunFam" id="3.40.50.720:FF:000131">
    <property type="entry name" value="Short-chain dehydrogenase/reductase 3"/>
    <property type="match status" value="1"/>
</dbReference>
<dbReference type="InterPro" id="IPR020904">
    <property type="entry name" value="Sc_DH/Rdtase_CS"/>
</dbReference>
<evidence type="ECO:0000256" key="6">
    <source>
        <dbReference type="ARBA" id="ARBA00023002"/>
    </source>
</evidence>
<keyword evidence="4" id="KW-0521">NADP</keyword>
<evidence type="ECO:0000313" key="19">
    <source>
        <dbReference type="Proteomes" id="UP000285301"/>
    </source>
</evidence>
<comment type="subcellular location">
    <subcellularLocation>
        <location evidence="1">Membrane</location>
        <topology evidence="1">Multi-pass membrane protein</topology>
    </subcellularLocation>
</comment>
<gene>
    <name evidence="14" type="ORF">B4U79_01879</name>
    <name evidence="17" type="ORF">B4U79_04743</name>
    <name evidence="18" type="ORF">B4U79_08559</name>
    <name evidence="16" type="ORF">B4U79_09042</name>
    <name evidence="15" type="ORF">B4U79_14529</name>
</gene>
<evidence type="ECO:0000313" key="18">
    <source>
        <dbReference type="EMBL" id="RWS08065.1"/>
    </source>
</evidence>
<evidence type="ECO:0000256" key="12">
    <source>
        <dbReference type="RuleBase" id="RU000363"/>
    </source>
</evidence>
<dbReference type="Pfam" id="PF00106">
    <property type="entry name" value="adh_short"/>
    <property type="match status" value="1"/>
</dbReference>
<dbReference type="CDD" id="cd05339">
    <property type="entry name" value="17beta-HSDXI-like_SDR_c"/>
    <property type="match status" value="1"/>
</dbReference>
<reference evidence="15 19" key="1">
    <citation type="journal article" date="2018" name="Gigascience">
        <title>Genomes of trombidid mites reveal novel predicted allergens and laterally-transferred genes associated with secondary metabolism.</title>
        <authorList>
            <person name="Dong X."/>
            <person name="Chaisiri K."/>
            <person name="Xia D."/>
            <person name="Armstrong S.D."/>
            <person name="Fang Y."/>
            <person name="Donnelly M.J."/>
            <person name="Kadowaki T."/>
            <person name="McGarry J.W."/>
            <person name="Darby A.C."/>
            <person name="Makepeace B.L."/>
        </authorList>
    </citation>
    <scope>NUCLEOTIDE SEQUENCE [LARGE SCALE GENOMIC DNA]</scope>
    <source>
        <strain evidence="15">UoL-WK</strain>
    </source>
</reference>
<keyword evidence="5 13" id="KW-1133">Transmembrane helix</keyword>
<evidence type="ECO:0000256" key="1">
    <source>
        <dbReference type="ARBA" id="ARBA00004141"/>
    </source>
</evidence>
<dbReference type="SUPFAM" id="SSF51735">
    <property type="entry name" value="NAD(P)-binding Rossmann-fold domains"/>
    <property type="match status" value="1"/>
</dbReference>
<name>A0A3S3PK72_9ACAR</name>
<evidence type="ECO:0000256" key="4">
    <source>
        <dbReference type="ARBA" id="ARBA00022857"/>
    </source>
</evidence>
<evidence type="ECO:0000256" key="5">
    <source>
        <dbReference type="ARBA" id="ARBA00022989"/>
    </source>
</evidence>
<dbReference type="GO" id="GO:0052650">
    <property type="term" value="F:all-trans-retinol dehydrogenase (NADP+) activity"/>
    <property type="evidence" value="ECO:0007669"/>
    <property type="project" value="UniProtKB-ARBA"/>
</dbReference>
<evidence type="ECO:0000313" key="16">
    <source>
        <dbReference type="EMBL" id="RWS07105.1"/>
    </source>
</evidence>
<dbReference type="STRING" id="1965070.A0A3S3PK72"/>
<dbReference type="EMBL" id="NCKU01003596">
    <property type="protein sequence ID" value="RWS07228.1"/>
    <property type="molecule type" value="Genomic_DNA"/>
</dbReference>
<evidence type="ECO:0000313" key="15">
    <source>
        <dbReference type="EMBL" id="RWS02964.1"/>
    </source>
</evidence>
<protein>
    <recommendedName>
        <fullName evidence="10">Short-chain dehydrogenase/reductase 3</fullName>
    </recommendedName>
    <alternativeName>
        <fullName evidence="11">Retinal short-chain dehydrogenase/reductase 1</fullName>
    </alternativeName>
</protein>
<dbReference type="AlphaFoldDB" id="A0A3S3PK72"/>
<evidence type="ECO:0000256" key="9">
    <source>
        <dbReference type="ARBA" id="ARBA00059620"/>
    </source>
</evidence>
<dbReference type="OrthoDB" id="10253736at2759"/>